<proteinExistence type="predicted"/>
<sequence>MPRLLIEVQRRNHSHSLLGVKRPLLYVSGDVPPTLTYQVESRHRQRVSIFGLNNGKAIRSISRPFFFYFSPRMDFLFLEKVWNFNAQQAENIRFFREIIQ</sequence>
<accession>A0AAV4WNL2</accession>
<dbReference type="Proteomes" id="UP001054945">
    <property type="component" value="Unassembled WGS sequence"/>
</dbReference>
<reference evidence="1 2" key="1">
    <citation type="submission" date="2021-06" db="EMBL/GenBank/DDBJ databases">
        <title>Caerostris extrusa draft genome.</title>
        <authorList>
            <person name="Kono N."/>
            <person name="Arakawa K."/>
        </authorList>
    </citation>
    <scope>NUCLEOTIDE SEQUENCE [LARGE SCALE GENOMIC DNA]</scope>
</reference>
<dbReference type="EMBL" id="BPLR01016397">
    <property type="protein sequence ID" value="GIY83540.1"/>
    <property type="molecule type" value="Genomic_DNA"/>
</dbReference>
<comment type="caution">
    <text evidence="1">The sequence shown here is derived from an EMBL/GenBank/DDBJ whole genome shotgun (WGS) entry which is preliminary data.</text>
</comment>
<gene>
    <name evidence="1" type="ORF">CEXT_466701</name>
</gene>
<dbReference type="AlphaFoldDB" id="A0AAV4WNL2"/>
<organism evidence="1 2">
    <name type="scientific">Caerostris extrusa</name>
    <name type="common">Bark spider</name>
    <name type="synonym">Caerostris bankana</name>
    <dbReference type="NCBI Taxonomy" id="172846"/>
    <lineage>
        <taxon>Eukaryota</taxon>
        <taxon>Metazoa</taxon>
        <taxon>Ecdysozoa</taxon>
        <taxon>Arthropoda</taxon>
        <taxon>Chelicerata</taxon>
        <taxon>Arachnida</taxon>
        <taxon>Araneae</taxon>
        <taxon>Araneomorphae</taxon>
        <taxon>Entelegynae</taxon>
        <taxon>Araneoidea</taxon>
        <taxon>Araneidae</taxon>
        <taxon>Caerostris</taxon>
    </lineage>
</organism>
<keyword evidence="2" id="KW-1185">Reference proteome</keyword>
<evidence type="ECO:0000313" key="1">
    <source>
        <dbReference type="EMBL" id="GIY83540.1"/>
    </source>
</evidence>
<protein>
    <submittedName>
        <fullName evidence="1">Uncharacterized protein</fullName>
    </submittedName>
</protein>
<name>A0AAV4WNL2_CAEEX</name>
<evidence type="ECO:0000313" key="2">
    <source>
        <dbReference type="Proteomes" id="UP001054945"/>
    </source>
</evidence>